<dbReference type="AlphaFoldDB" id="S8A8Z0"/>
<name>S8A8Z0_DACHA</name>
<dbReference type="Proteomes" id="UP000015100">
    <property type="component" value="Unassembled WGS sequence"/>
</dbReference>
<organism evidence="1 2">
    <name type="scientific">Dactylellina haptotyla (strain CBS 200.50)</name>
    <name type="common">Nematode-trapping fungus</name>
    <name type="synonym">Monacrosporium haptotylum</name>
    <dbReference type="NCBI Taxonomy" id="1284197"/>
    <lineage>
        <taxon>Eukaryota</taxon>
        <taxon>Fungi</taxon>
        <taxon>Dikarya</taxon>
        <taxon>Ascomycota</taxon>
        <taxon>Pezizomycotina</taxon>
        <taxon>Orbiliomycetes</taxon>
        <taxon>Orbiliales</taxon>
        <taxon>Orbiliaceae</taxon>
        <taxon>Dactylellina</taxon>
    </lineage>
</organism>
<sequence length="564" mass="64512">MAGGGTLSLATLPVDILAYLVYDIVTDYDILRALSGTNQTLRHLSQRPTLRETAWLDNEFSDELITWSTRILSQPSLKTLFVDPCGTHIFRSLPDDEHLSRLEDADYIHTQKTQDIYPPTTTGNINKIRIPGLQTFSVQTVANNIYTYNYTHYTPFISSTLSGNINSLTRLWFNGFELVEALQDLPDGGLSAIRLSSLSIRYLPSHEDFVRVFGLRLRLDGVYRGNISGAEGEEEERDAVTGLKYLYLSDGTQPADAELQLLRYMYTPTLKWLHLGGQVFHPQIDPGRLGELLLGYLESFESLEKFGVSRVEEGWKRGYWRVVERVGAQHVRVGGLRVWYSYPGWVGDWCASGCAGQIGEVEMLSILGSLFRNGESNEVNKLSIGDQLWEQEYFSARDVCAIVSTILYVHQRREFPETIEYTDDEEDQISPRVETPSRRRLFDTIKNLQKANYLIRLLRTVFYPQQQYDTARCFLDTLAHTTRDVKKSTWLAKLPDWDTAGKKNRDTVARGFCDAVSSDIPKRLTTLEISLQERIAGKPWPENARDRRFVWNRGQDGWNIAEYK</sequence>
<keyword evidence="2" id="KW-1185">Reference proteome</keyword>
<reference evidence="1 2" key="1">
    <citation type="journal article" date="2013" name="PLoS Genet.">
        <title>Genomic mechanisms accounting for the adaptation to parasitism in nematode-trapping fungi.</title>
        <authorList>
            <person name="Meerupati T."/>
            <person name="Andersson K.M."/>
            <person name="Friman E."/>
            <person name="Kumar D."/>
            <person name="Tunlid A."/>
            <person name="Ahren D."/>
        </authorList>
    </citation>
    <scope>NUCLEOTIDE SEQUENCE [LARGE SCALE GENOMIC DNA]</scope>
    <source>
        <strain evidence="1 2">CBS 200.50</strain>
    </source>
</reference>
<dbReference type="EMBL" id="AQGS01000467">
    <property type="protein sequence ID" value="EPS39480.1"/>
    <property type="molecule type" value="Genomic_DNA"/>
</dbReference>
<dbReference type="OMA" id="FECADEG"/>
<proteinExistence type="predicted"/>
<comment type="caution">
    <text evidence="1">The sequence shown here is derived from an EMBL/GenBank/DDBJ whole genome shotgun (WGS) entry which is preliminary data.</text>
</comment>
<protein>
    <submittedName>
        <fullName evidence="1">Uncharacterized protein</fullName>
    </submittedName>
</protein>
<evidence type="ECO:0000313" key="2">
    <source>
        <dbReference type="Proteomes" id="UP000015100"/>
    </source>
</evidence>
<accession>S8A8Z0</accession>
<evidence type="ECO:0000313" key="1">
    <source>
        <dbReference type="EMBL" id="EPS39480.1"/>
    </source>
</evidence>
<reference evidence="2" key="2">
    <citation type="submission" date="2013-04" db="EMBL/GenBank/DDBJ databases">
        <title>Genomic mechanisms accounting for the adaptation to parasitism in nematode-trapping fungi.</title>
        <authorList>
            <person name="Ahren D.G."/>
        </authorList>
    </citation>
    <scope>NUCLEOTIDE SEQUENCE [LARGE SCALE GENOMIC DNA]</scope>
    <source>
        <strain evidence="2">CBS 200.50</strain>
    </source>
</reference>
<dbReference type="OrthoDB" id="5296114at2759"/>
<dbReference type="HOGENOM" id="CLU_483124_0_0_1"/>
<gene>
    <name evidence="1" type="ORF">H072_6748</name>
</gene>